<evidence type="ECO:0000313" key="8">
    <source>
        <dbReference type="Proteomes" id="UP000276437"/>
    </source>
</evidence>
<dbReference type="Pfam" id="PF03717">
    <property type="entry name" value="PBP_dimer"/>
    <property type="match status" value="1"/>
</dbReference>
<name>A0A348APA3_9FIRM</name>
<dbReference type="InterPro" id="IPR001460">
    <property type="entry name" value="PCN-bd_Tpept"/>
</dbReference>
<evidence type="ECO:0000259" key="5">
    <source>
        <dbReference type="Pfam" id="PF00905"/>
    </source>
</evidence>
<keyword evidence="4" id="KW-1133">Transmembrane helix</keyword>
<keyword evidence="4" id="KW-0812">Transmembrane</keyword>
<comment type="similarity">
    <text evidence="2">Belongs to the transpeptidase family.</text>
</comment>
<accession>A0A348APA3</accession>
<dbReference type="GO" id="GO:0005886">
    <property type="term" value="C:plasma membrane"/>
    <property type="evidence" value="ECO:0007669"/>
    <property type="project" value="TreeGrafter"/>
</dbReference>
<dbReference type="GO" id="GO:0008658">
    <property type="term" value="F:penicillin binding"/>
    <property type="evidence" value="ECO:0007669"/>
    <property type="project" value="InterPro"/>
</dbReference>
<keyword evidence="8" id="KW-1185">Reference proteome</keyword>
<dbReference type="AlphaFoldDB" id="A0A348APA3"/>
<feature type="domain" description="Penicillin-binding protein dimerisation" evidence="6">
    <location>
        <begin position="54"/>
        <end position="180"/>
    </location>
</feature>
<dbReference type="GO" id="GO:0071555">
    <property type="term" value="P:cell wall organization"/>
    <property type="evidence" value="ECO:0007669"/>
    <property type="project" value="TreeGrafter"/>
</dbReference>
<evidence type="ECO:0000313" key="7">
    <source>
        <dbReference type="EMBL" id="BBB92901.1"/>
    </source>
</evidence>
<dbReference type="InterPro" id="IPR036138">
    <property type="entry name" value="PBP_dimer_sf"/>
</dbReference>
<dbReference type="InterPro" id="IPR050515">
    <property type="entry name" value="Beta-lactam/transpept"/>
</dbReference>
<dbReference type="Proteomes" id="UP000276437">
    <property type="component" value="Chromosome"/>
</dbReference>
<dbReference type="PANTHER" id="PTHR30627">
    <property type="entry name" value="PEPTIDOGLYCAN D,D-TRANSPEPTIDASE"/>
    <property type="match status" value="1"/>
</dbReference>
<dbReference type="SUPFAM" id="SSF56601">
    <property type="entry name" value="beta-lactamase/transpeptidase-like"/>
    <property type="match status" value="1"/>
</dbReference>
<dbReference type="OrthoDB" id="9770103at2"/>
<keyword evidence="3 4" id="KW-0472">Membrane</keyword>
<dbReference type="EMBL" id="AP018449">
    <property type="protein sequence ID" value="BBB92901.1"/>
    <property type="molecule type" value="Genomic_DNA"/>
</dbReference>
<dbReference type="Gene3D" id="3.90.1310.10">
    <property type="entry name" value="Penicillin-binding protein 2a (Domain 2)"/>
    <property type="match status" value="1"/>
</dbReference>
<protein>
    <submittedName>
        <fullName evidence="7">Stage V sporulation protein D</fullName>
    </submittedName>
</protein>
<gene>
    <name evidence="7" type="primary">spoVD_4</name>
    <name evidence="7" type="ORF">MAMMFC1_03609</name>
</gene>
<dbReference type="InterPro" id="IPR012338">
    <property type="entry name" value="Beta-lactam/transpept-like"/>
</dbReference>
<reference evidence="7 8" key="1">
    <citation type="journal article" date="2018" name="Int. J. Syst. Evol. Microbiol.">
        <title>Methylomusa anaerophila gen. nov., sp. nov., an anaerobic methanol-utilizing bacterium isolated from a microbial fuel cell.</title>
        <authorList>
            <person name="Amano N."/>
            <person name="Yamamuro A."/>
            <person name="Miyahara M."/>
            <person name="Kouzuma A."/>
            <person name="Abe T."/>
            <person name="Watanabe K."/>
        </authorList>
    </citation>
    <scope>NUCLEOTIDE SEQUENCE [LARGE SCALE GENOMIC DNA]</scope>
    <source>
        <strain evidence="7 8">MMFC1</strain>
    </source>
</reference>
<evidence type="ECO:0000256" key="1">
    <source>
        <dbReference type="ARBA" id="ARBA00004370"/>
    </source>
</evidence>
<evidence type="ECO:0000256" key="2">
    <source>
        <dbReference type="ARBA" id="ARBA00007171"/>
    </source>
</evidence>
<dbReference type="Pfam" id="PF00905">
    <property type="entry name" value="Transpeptidase"/>
    <property type="match status" value="1"/>
</dbReference>
<feature type="domain" description="Penicillin-binding protein transpeptidase" evidence="5">
    <location>
        <begin position="240"/>
        <end position="550"/>
    </location>
</feature>
<comment type="subcellular location">
    <subcellularLocation>
        <location evidence="1">Membrane</location>
    </subcellularLocation>
</comment>
<dbReference type="InterPro" id="IPR005311">
    <property type="entry name" value="PBP_dimer"/>
</dbReference>
<dbReference type="KEGG" id="mana:MAMMFC1_03609"/>
<organism evidence="7 8">
    <name type="scientific">Methylomusa anaerophila</name>
    <dbReference type="NCBI Taxonomy" id="1930071"/>
    <lineage>
        <taxon>Bacteria</taxon>
        <taxon>Bacillati</taxon>
        <taxon>Bacillota</taxon>
        <taxon>Negativicutes</taxon>
        <taxon>Selenomonadales</taxon>
        <taxon>Sporomusaceae</taxon>
        <taxon>Methylomusa</taxon>
    </lineage>
</organism>
<sequence>MAISNSRIEKLAIFFFILSVLLLVRLFYLQIMSGHQLALEGLSIRTQEVPISIARGEVLDRNRYPLTNTSVKHSVLVFPSQLSPSVDYVDQLAGVTWLSNEDKFNLERIDSHVPPFRLQNGVDSRTAAKINNLGLPGIIAIAESKRYGNYALAAHIVGYINTTDNKGVSGIENMYDDFLRDNQPEYIAALVDASQQLIPGLGYKRVKLDSGASHNNIILTIDKQVQQRVEEIMDRTIAKGSVIILKPSSGEILAMASRPNFDADHLSDYLQNPSAPLLNRTVVAYPPGSVFKLVVAAAALEGKIFKPDDKFFDAGYIDVNNVRFQGWDYEQGPRGKMTFTDAVAYSSNPILIQIALKLGAEKVMSMAKKMGFGQRTKLNFYGEAEGNLPELAELFPADLANLAIGQGVCEATPLQIGQMIATIVNDGVRADPYIVSMITAPDGSIVKKYRQDMFSGQRVISRETAEKLKEMMAAVTRYGTGKAAYVENDGSGGKTGSAETGRIDSAGKSISHAWFAGYTPLAHPQYVIVVFIEEGMSGGNVAAPVFKEIASELMKLNP</sequence>
<evidence type="ECO:0000259" key="6">
    <source>
        <dbReference type="Pfam" id="PF03717"/>
    </source>
</evidence>
<evidence type="ECO:0000256" key="4">
    <source>
        <dbReference type="SAM" id="Phobius"/>
    </source>
</evidence>
<evidence type="ECO:0000256" key="3">
    <source>
        <dbReference type="ARBA" id="ARBA00023136"/>
    </source>
</evidence>
<proteinExistence type="inferred from homology"/>
<dbReference type="SUPFAM" id="SSF56519">
    <property type="entry name" value="Penicillin binding protein dimerisation domain"/>
    <property type="match status" value="1"/>
</dbReference>
<feature type="transmembrane region" description="Helical" evidence="4">
    <location>
        <begin position="12"/>
        <end position="31"/>
    </location>
</feature>
<dbReference type="Gene3D" id="3.40.710.10">
    <property type="entry name" value="DD-peptidase/beta-lactamase superfamily"/>
    <property type="match status" value="1"/>
</dbReference>